<dbReference type="Proteomes" id="UP001239445">
    <property type="component" value="Unassembled WGS sequence"/>
</dbReference>
<evidence type="ECO:0008006" key="8">
    <source>
        <dbReference type="Google" id="ProtNLM"/>
    </source>
</evidence>
<dbReference type="InterPro" id="IPR054471">
    <property type="entry name" value="GPIID_WHD"/>
</dbReference>
<evidence type="ECO:0000313" key="6">
    <source>
        <dbReference type="EMBL" id="KAK1753778.1"/>
    </source>
</evidence>
<dbReference type="SMART" id="SM00248">
    <property type="entry name" value="ANK"/>
    <property type="match status" value="5"/>
</dbReference>
<dbReference type="Gene3D" id="3.40.50.300">
    <property type="entry name" value="P-loop containing nucleotide triphosphate hydrolases"/>
    <property type="match status" value="1"/>
</dbReference>
<dbReference type="InterPro" id="IPR027417">
    <property type="entry name" value="P-loop_NTPase"/>
</dbReference>
<dbReference type="Pfam" id="PF24883">
    <property type="entry name" value="NPHP3_N"/>
    <property type="match status" value="1"/>
</dbReference>
<dbReference type="SUPFAM" id="SSF52540">
    <property type="entry name" value="P-loop containing nucleoside triphosphate hydrolases"/>
    <property type="match status" value="1"/>
</dbReference>
<feature type="domain" description="DUF7708" evidence="4">
    <location>
        <begin position="67"/>
        <end position="204"/>
    </location>
</feature>
<evidence type="ECO:0000259" key="4">
    <source>
        <dbReference type="Pfam" id="PF24809"/>
    </source>
</evidence>
<proteinExistence type="predicted"/>
<dbReference type="Pfam" id="PF22939">
    <property type="entry name" value="WHD_GPIID"/>
    <property type="match status" value="1"/>
</dbReference>
<feature type="region of interest" description="Disordered" evidence="2">
    <location>
        <begin position="1321"/>
        <end position="1361"/>
    </location>
</feature>
<dbReference type="EMBL" id="MU839837">
    <property type="protein sequence ID" value="KAK1753778.1"/>
    <property type="molecule type" value="Genomic_DNA"/>
</dbReference>
<dbReference type="PANTHER" id="PTHR10039">
    <property type="entry name" value="AMELOGENIN"/>
    <property type="match status" value="1"/>
</dbReference>
<name>A0AAJ0F7X0_9PEZI</name>
<dbReference type="InterPro" id="IPR056125">
    <property type="entry name" value="DUF7708"/>
</dbReference>
<feature type="compositionally biased region" description="Pro residues" evidence="2">
    <location>
        <begin position="1"/>
        <end position="10"/>
    </location>
</feature>
<feature type="compositionally biased region" description="Acidic residues" evidence="2">
    <location>
        <begin position="1345"/>
        <end position="1361"/>
    </location>
</feature>
<sequence>MAAPQPPPPAHGESGFRRALQQFKDEHLKGPESEQFQFTNLQTLKLSMKEIQDEQAAKSRMRNMNRLRKFLEGMEQYEKLIEVFLNASEFVAFVWGPLKFLLQVTRNHVKAFDALLEHYEDMGEQLEVLAHHQSLFESTENGYLNAVLEMIFRDILDFHAKALSYFRQKRWRTLFDITWNTFRTRFSEPMNNLKRHRKLLESYAGLTALERISALSNDQAEALKLQRLEARRQQQERVRAWLSPEDMMVDQERYAAERRKYSGTGAWILRRNMVMSWLDLSANVDPILWITGIPGAGKTILASTIIEEAAKQSAAKAAFVYCKDGNRNRNNFLSIAKNILYQLSQNDDPLTEYIDAVMSKAGQTTLQRVELTKEILRVVVHCQDNVFLVLDGLDECLKQEKKAIVSWIQSIIGPDPEPGQQGNDQPDEAEPTLVRCLIVSQEDGESSRLSKGYPILKIVPADNRSDIRTYCETWDSKIRAKHPSLKLAEGSKSIATSVLNHADGMFQFAKLVMLNLYSQSKAFRLREELAWLSEGNEKLSVASKLDEAYGRIIRTMRHDMDEERFQDAIRILAWVAIAQRDLRWHEIQGAMSLDIDDRVIDFEGRRFSDEDGPKELCGSLLEVSQGDIVTLVHSTARLFLTKDLISIATEHLNLATICLEYLSVGHVDPTLSDETVDANVMNGCYAFFDYAATHWFDHLRISVASAALVDGHSVDRLSRGIRNFLDRHFPVVSHKRVPASFSKSFDPRSVFESEECLGRLTQAAYMWSLHFAKRSSKTKDDEAITNSDGEREPKSELERFIPRLRLSLDKIAMKLNDSPGLQQLQRYHGLGLFKCRFLHCDYFYMGFGEKVARDIHQTKHDRAFFCLFDGCPYGITGFVDSKSLDAHISDIHESKDWLAPGYGAQFPVIDDPQSIDISKAAGDGNLAAVKIWAERFNGPIPLSSMNIRGSRGTGVRTAHLYHRDTTLMLARLWDNRRLGVLKYLIENSEDVDLFKIAALRISFCRSRWLDAEEWIFSSPSKLTDPKSLHETLNCRALLHDETLCLRVLEHYRQCLAPDDKFSFLHSMAKLGFLSCVRFLVLDCGFDANLIHRHRTALMESAARGKHRVAAFLLEGGHCTKTTIDFDGGEGTAAQIAAAVGHEAVLRLLETHTVPEYFEALLRTVKLRGAAIMGDNQTVLEVINAGVPIDLPDSDGYTPFLHCVEQNKKDTVKLFLDHAKPLISINRRCLCHHRGIGSEKTALDKKGATALIIACVNGYDEIVELLLEWDDIDIKARVDPINPHDQALWTSDRPPFEVDALSLSDHLGFKKIKDLLLDHERSQENRRADGHAHEPAVIGDVSTSGEEYDTQESGEEGSDMLD</sequence>
<dbReference type="InterPro" id="IPR036770">
    <property type="entry name" value="Ankyrin_rpt-contain_sf"/>
</dbReference>
<evidence type="ECO:0000256" key="2">
    <source>
        <dbReference type="SAM" id="MobiDB-lite"/>
    </source>
</evidence>
<evidence type="ECO:0000256" key="1">
    <source>
        <dbReference type="ARBA" id="ARBA00022737"/>
    </source>
</evidence>
<dbReference type="InterPro" id="IPR056884">
    <property type="entry name" value="NPHP3-like_N"/>
</dbReference>
<comment type="caution">
    <text evidence="6">The sequence shown here is derived from an EMBL/GenBank/DDBJ whole genome shotgun (WGS) entry which is preliminary data.</text>
</comment>
<evidence type="ECO:0000259" key="3">
    <source>
        <dbReference type="Pfam" id="PF22939"/>
    </source>
</evidence>
<gene>
    <name evidence="6" type="ORF">QBC47DRAFT_387120</name>
</gene>
<dbReference type="Gene3D" id="1.25.40.20">
    <property type="entry name" value="Ankyrin repeat-containing domain"/>
    <property type="match status" value="2"/>
</dbReference>
<evidence type="ECO:0000259" key="5">
    <source>
        <dbReference type="Pfam" id="PF24883"/>
    </source>
</evidence>
<dbReference type="SUPFAM" id="SSF48403">
    <property type="entry name" value="Ankyrin repeat"/>
    <property type="match status" value="1"/>
</dbReference>
<dbReference type="PANTHER" id="PTHR10039:SF14">
    <property type="entry name" value="NACHT DOMAIN-CONTAINING PROTEIN"/>
    <property type="match status" value="1"/>
</dbReference>
<feature type="region of interest" description="Disordered" evidence="2">
    <location>
        <begin position="1"/>
        <end position="24"/>
    </location>
</feature>
<accession>A0AAJ0F7X0</accession>
<protein>
    <recommendedName>
        <fullName evidence="8">NACHT domain-containing protein</fullName>
    </recommendedName>
</protein>
<dbReference type="InterPro" id="IPR002110">
    <property type="entry name" value="Ankyrin_rpt"/>
</dbReference>
<feature type="compositionally biased region" description="Basic and acidic residues" evidence="2">
    <location>
        <begin position="1321"/>
        <end position="1333"/>
    </location>
</feature>
<keyword evidence="7" id="KW-1185">Reference proteome</keyword>
<feature type="domain" description="Nephrocystin 3-like N-terminal" evidence="5">
    <location>
        <begin position="263"/>
        <end position="412"/>
    </location>
</feature>
<evidence type="ECO:0000313" key="7">
    <source>
        <dbReference type="Proteomes" id="UP001239445"/>
    </source>
</evidence>
<dbReference type="Pfam" id="PF24809">
    <property type="entry name" value="DUF7708"/>
    <property type="match status" value="1"/>
</dbReference>
<organism evidence="6 7">
    <name type="scientific">Echria macrotheca</name>
    <dbReference type="NCBI Taxonomy" id="438768"/>
    <lineage>
        <taxon>Eukaryota</taxon>
        <taxon>Fungi</taxon>
        <taxon>Dikarya</taxon>
        <taxon>Ascomycota</taxon>
        <taxon>Pezizomycotina</taxon>
        <taxon>Sordariomycetes</taxon>
        <taxon>Sordariomycetidae</taxon>
        <taxon>Sordariales</taxon>
        <taxon>Schizotheciaceae</taxon>
        <taxon>Echria</taxon>
    </lineage>
</organism>
<feature type="domain" description="GPI inositol-deacylase winged helix" evidence="3">
    <location>
        <begin position="566"/>
        <end position="643"/>
    </location>
</feature>
<reference evidence="6" key="1">
    <citation type="submission" date="2023-06" db="EMBL/GenBank/DDBJ databases">
        <title>Genome-scale phylogeny and comparative genomics of the fungal order Sordariales.</title>
        <authorList>
            <consortium name="Lawrence Berkeley National Laboratory"/>
            <person name="Hensen N."/>
            <person name="Bonometti L."/>
            <person name="Westerberg I."/>
            <person name="Brannstrom I.O."/>
            <person name="Guillou S."/>
            <person name="Cros-Aarteil S."/>
            <person name="Calhoun S."/>
            <person name="Haridas S."/>
            <person name="Kuo A."/>
            <person name="Mondo S."/>
            <person name="Pangilinan J."/>
            <person name="Riley R."/>
            <person name="Labutti K."/>
            <person name="Andreopoulos B."/>
            <person name="Lipzen A."/>
            <person name="Chen C."/>
            <person name="Yanf M."/>
            <person name="Daum C."/>
            <person name="Ng V."/>
            <person name="Clum A."/>
            <person name="Steindorff A."/>
            <person name="Ohm R."/>
            <person name="Martin F."/>
            <person name="Silar P."/>
            <person name="Natvig D."/>
            <person name="Lalanne C."/>
            <person name="Gautier V."/>
            <person name="Ament-Velasquez S.L."/>
            <person name="Kruys A."/>
            <person name="Hutchinson M.I."/>
            <person name="Powell A.J."/>
            <person name="Barry K."/>
            <person name="Miller A.N."/>
            <person name="Grigoriev I.V."/>
            <person name="Debuchy R."/>
            <person name="Gladieux P."/>
            <person name="Thoren M.H."/>
            <person name="Johannesson H."/>
        </authorList>
    </citation>
    <scope>NUCLEOTIDE SEQUENCE</scope>
    <source>
        <strain evidence="6">PSN4</strain>
    </source>
</reference>
<dbReference type="Pfam" id="PF12796">
    <property type="entry name" value="Ank_2"/>
    <property type="match status" value="2"/>
</dbReference>
<keyword evidence="1" id="KW-0677">Repeat</keyword>